<dbReference type="AlphaFoldDB" id="A0A0F9GYV3"/>
<comment type="caution">
    <text evidence="1">The sequence shown here is derived from an EMBL/GenBank/DDBJ whole genome shotgun (WGS) entry which is preliminary data.</text>
</comment>
<feature type="non-terminal residue" evidence="1">
    <location>
        <position position="1"/>
    </location>
</feature>
<protein>
    <submittedName>
        <fullName evidence="1">Uncharacterized protein</fullName>
    </submittedName>
</protein>
<proteinExistence type="predicted"/>
<accession>A0A0F9GYV3</accession>
<sequence>LIESANEIGKLGVFSPVMLSLLELWVTKARALKDTASIEEDRMHKALMNEIDPLGQEG</sequence>
<name>A0A0F9GYV3_9ZZZZ</name>
<dbReference type="EMBL" id="LAZR01016562">
    <property type="protein sequence ID" value="KKM03975.1"/>
    <property type="molecule type" value="Genomic_DNA"/>
</dbReference>
<reference evidence="1" key="1">
    <citation type="journal article" date="2015" name="Nature">
        <title>Complex archaea that bridge the gap between prokaryotes and eukaryotes.</title>
        <authorList>
            <person name="Spang A."/>
            <person name="Saw J.H."/>
            <person name="Jorgensen S.L."/>
            <person name="Zaremba-Niedzwiedzka K."/>
            <person name="Martijn J."/>
            <person name="Lind A.E."/>
            <person name="van Eijk R."/>
            <person name="Schleper C."/>
            <person name="Guy L."/>
            <person name="Ettema T.J."/>
        </authorList>
    </citation>
    <scope>NUCLEOTIDE SEQUENCE</scope>
</reference>
<gene>
    <name evidence="1" type="ORF">LCGC14_1769100</name>
</gene>
<evidence type="ECO:0000313" key="1">
    <source>
        <dbReference type="EMBL" id="KKM03975.1"/>
    </source>
</evidence>
<organism evidence="1">
    <name type="scientific">marine sediment metagenome</name>
    <dbReference type="NCBI Taxonomy" id="412755"/>
    <lineage>
        <taxon>unclassified sequences</taxon>
        <taxon>metagenomes</taxon>
        <taxon>ecological metagenomes</taxon>
    </lineage>
</organism>